<feature type="site" description="Contributes to redox potential value" evidence="3">
    <location>
        <position position="33"/>
    </location>
</feature>
<feature type="active site" description="Nucleophile" evidence="3">
    <location>
        <position position="35"/>
    </location>
</feature>
<dbReference type="Pfam" id="PF00085">
    <property type="entry name" value="Thioredoxin"/>
    <property type="match status" value="1"/>
</dbReference>
<protein>
    <recommendedName>
        <fullName evidence="2">Thioredoxin</fullName>
    </recommendedName>
</protein>
<dbReference type="Proteomes" id="UP000792457">
    <property type="component" value="Unassembled WGS sequence"/>
</dbReference>
<dbReference type="PROSITE" id="PS51352">
    <property type="entry name" value="THIOREDOXIN_2"/>
    <property type="match status" value="1"/>
</dbReference>
<name>A0A8K0KAC6_LADFU</name>
<evidence type="ECO:0000256" key="4">
    <source>
        <dbReference type="PIRSR" id="PIRSR000077-4"/>
    </source>
</evidence>
<reference evidence="6" key="1">
    <citation type="submission" date="2013-04" db="EMBL/GenBank/DDBJ databases">
        <authorList>
            <person name="Qu J."/>
            <person name="Murali S.C."/>
            <person name="Bandaranaike D."/>
            <person name="Bellair M."/>
            <person name="Blankenburg K."/>
            <person name="Chao H."/>
            <person name="Dinh H."/>
            <person name="Doddapaneni H."/>
            <person name="Downs B."/>
            <person name="Dugan-Rocha S."/>
            <person name="Elkadiri S."/>
            <person name="Gnanaolivu R.D."/>
            <person name="Hernandez B."/>
            <person name="Javaid M."/>
            <person name="Jayaseelan J.C."/>
            <person name="Lee S."/>
            <person name="Li M."/>
            <person name="Ming W."/>
            <person name="Munidasa M."/>
            <person name="Muniz J."/>
            <person name="Nguyen L."/>
            <person name="Ongeri F."/>
            <person name="Osuji N."/>
            <person name="Pu L.-L."/>
            <person name="Puazo M."/>
            <person name="Qu C."/>
            <person name="Quiroz J."/>
            <person name="Raj R."/>
            <person name="Weissenberger G."/>
            <person name="Xin Y."/>
            <person name="Zou X."/>
            <person name="Han Y."/>
            <person name="Richards S."/>
            <person name="Worley K."/>
            <person name="Muzny D."/>
            <person name="Gibbs R."/>
        </authorList>
    </citation>
    <scope>NUCLEOTIDE SEQUENCE</scope>
    <source>
        <strain evidence="6">Sampled in the wild</strain>
    </source>
</reference>
<proteinExistence type="inferred from homology"/>
<dbReference type="InterPro" id="IPR017937">
    <property type="entry name" value="Thioredoxin_CS"/>
</dbReference>
<dbReference type="FunFam" id="3.40.30.10:FF:000245">
    <property type="entry name" value="Thioredoxin"/>
    <property type="match status" value="1"/>
</dbReference>
<evidence type="ECO:0000313" key="7">
    <source>
        <dbReference type="Proteomes" id="UP000792457"/>
    </source>
</evidence>
<organism evidence="6 7">
    <name type="scientific">Ladona fulva</name>
    <name type="common">Scarce chaser dragonfly</name>
    <name type="synonym">Libellula fulva</name>
    <dbReference type="NCBI Taxonomy" id="123851"/>
    <lineage>
        <taxon>Eukaryota</taxon>
        <taxon>Metazoa</taxon>
        <taxon>Ecdysozoa</taxon>
        <taxon>Arthropoda</taxon>
        <taxon>Hexapoda</taxon>
        <taxon>Insecta</taxon>
        <taxon>Pterygota</taxon>
        <taxon>Palaeoptera</taxon>
        <taxon>Odonata</taxon>
        <taxon>Epiprocta</taxon>
        <taxon>Anisoptera</taxon>
        <taxon>Libelluloidea</taxon>
        <taxon>Libellulidae</taxon>
        <taxon>Ladona</taxon>
    </lineage>
</organism>
<keyword evidence="1 4" id="KW-1015">Disulfide bond</keyword>
<dbReference type="AlphaFoldDB" id="A0A8K0KAC6"/>
<dbReference type="PIRSF" id="PIRSF000077">
    <property type="entry name" value="Thioredoxin"/>
    <property type="match status" value="1"/>
</dbReference>
<dbReference type="Gene3D" id="3.40.30.10">
    <property type="entry name" value="Glutaredoxin"/>
    <property type="match status" value="1"/>
</dbReference>
<comment type="caution">
    <text evidence="6">The sequence shown here is derived from an EMBL/GenBank/DDBJ whole genome shotgun (WGS) entry which is preliminary data.</text>
</comment>
<sequence>MAHHVQNKEDLEAKLTEAGDNLVVIDFSATWCGPCRMIGPVFESMASEMQFSNVVFLKVDVDECDDIAAEYEISAMPTFVFLRKSQKVSTFSGANADKLRQTITSLL</sequence>
<keyword evidence="4" id="KW-0676">Redox-active center</keyword>
<evidence type="ECO:0000259" key="5">
    <source>
        <dbReference type="PROSITE" id="PS51352"/>
    </source>
</evidence>
<feature type="domain" description="Thioredoxin" evidence="5">
    <location>
        <begin position="1"/>
        <end position="107"/>
    </location>
</feature>
<dbReference type="InterPro" id="IPR005746">
    <property type="entry name" value="Thioredoxin"/>
</dbReference>
<dbReference type="CDD" id="cd02947">
    <property type="entry name" value="TRX_family"/>
    <property type="match status" value="1"/>
</dbReference>
<accession>A0A8K0KAC6</accession>
<evidence type="ECO:0000313" key="6">
    <source>
        <dbReference type="EMBL" id="KAG8230546.1"/>
    </source>
</evidence>
<evidence type="ECO:0000256" key="3">
    <source>
        <dbReference type="PIRSR" id="PIRSR000077-1"/>
    </source>
</evidence>
<feature type="disulfide bond" description="Redox-active" evidence="4">
    <location>
        <begin position="32"/>
        <end position="35"/>
    </location>
</feature>
<dbReference type="InterPro" id="IPR036249">
    <property type="entry name" value="Thioredoxin-like_sf"/>
</dbReference>
<evidence type="ECO:0000256" key="2">
    <source>
        <dbReference type="PIRNR" id="PIRNR000077"/>
    </source>
</evidence>
<reference evidence="6" key="2">
    <citation type="submission" date="2017-10" db="EMBL/GenBank/DDBJ databases">
        <title>Ladona fulva Genome sequencing and assembly.</title>
        <authorList>
            <person name="Murali S."/>
            <person name="Richards S."/>
            <person name="Bandaranaike D."/>
            <person name="Bellair M."/>
            <person name="Blankenburg K."/>
            <person name="Chao H."/>
            <person name="Dinh H."/>
            <person name="Doddapaneni H."/>
            <person name="Dugan-Rocha S."/>
            <person name="Elkadiri S."/>
            <person name="Gnanaolivu R."/>
            <person name="Hernandez B."/>
            <person name="Skinner E."/>
            <person name="Javaid M."/>
            <person name="Lee S."/>
            <person name="Li M."/>
            <person name="Ming W."/>
            <person name="Munidasa M."/>
            <person name="Muniz J."/>
            <person name="Nguyen L."/>
            <person name="Hughes D."/>
            <person name="Osuji N."/>
            <person name="Pu L.-L."/>
            <person name="Puazo M."/>
            <person name="Qu C."/>
            <person name="Quiroz J."/>
            <person name="Raj R."/>
            <person name="Weissenberger G."/>
            <person name="Xin Y."/>
            <person name="Zou X."/>
            <person name="Han Y."/>
            <person name="Worley K."/>
            <person name="Muzny D."/>
            <person name="Gibbs R."/>
        </authorList>
    </citation>
    <scope>NUCLEOTIDE SEQUENCE</scope>
    <source>
        <strain evidence="6">Sampled in the wild</strain>
    </source>
</reference>
<dbReference type="SUPFAM" id="SSF52833">
    <property type="entry name" value="Thioredoxin-like"/>
    <property type="match status" value="1"/>
</dbReference>
<comment type="similarity">
    <text evidence="2">Belongs to the thioredoxin family.</text>
</comment>
<gene>
    <name evidence="6" type="ORF">J437_LFUL008369</name>
</gene>
<dbReference type="PROSITE" id="PS00194">
    <property type="entry name" value="THIOREDOXIN_1"/>
    <property type="match status" value="1"/>
</dbReference>
<feature type="site" description="Contributes to redox potential value" evidence="3">
    <location>
        <position position="34"/>
    </location>
</feature>
<dbReference type="EMBL" id="KZ308494">
    <property type="protein sequence ID" value="KAG8230546.1"/>
    <property type="molecule type" value="Genomic_DNA"/>
</dbReference>
<dbReference type="GO" id="GO:0015035">
    <property type="term" value="F:protein-disulfide reductase activity"/>
    <property type="evidence" value="ECO:0007669"/>
    <property type="project" value="InterPro"/>
</dbReference>
<dbReference type="OrthoDB" id="2121326at2759"/>
<dbReference type="InterPro" id="IPR013766">
    <property type="entry name" value="Thioredoxin_domain"/>
</dbReference>
<keyword evidence="7" id="KW-1185">Reference proteome</keyword>
<dbReference type="PANTHER" id="PTHR46115">
    <property type="entry name" value="THIOREDOXIN-LIKE PROTEIN 1"/>
    <property type="match status" value="1"/>
</dbReference>
<dbReference type="PRINTS" id="PR00421">
    <property type="entry name" value="THIOREDOXIN"/>
</dbReference>
<feature type="site" description="Deprotonates C-terminal active site Cys" evidence="3">
    <location>
        <position position="26"/>
    </location>
</feature>
<feature type="active site" description="Nucleophile" evidence="3">
    <location>
        <position position="32"/>
    </location>
</feature>
<evidence type="ECO:0000256" key="1">
    <source>
        <dbReference type="ARBA" id="ARBA00023157"/>
    </source>
</evidence>